<feature type="signal peptide" evidence="2">
    <location>
        <begin position="1"/>
        <end position="25"/>
    </location>
</feature>
<dbReference type="Pfam" id="PF25954">
    <property type="entry name" value="Beta-barrel_RND_2"/>
    <property type="match status" value="1"/>
</dbReference>
<evidence type="ECO:0000259" key="3">
    <source>
        <dbReference type="Pfam" id="PF25876"/>
    </source>
</evidence>
<evidence type="ECO:0000259" key="4">
    <source>
        <dbReference type="Pfam" id="PF25954"/>
    </source>
</evidence>
<comment type="caution">
    <text evidence="6">The sequence shown here is derived from an EMBL/GenBank/DDBJ whole genome shotgun (WGS) entry which is preliminary data.</text>
</comment>
<protein>
    <submittedName>
        <fullName evidence="6">Efflux transporter, RND family, MFP subunit</fullName>
    </submittedName>
</protein>
<evidence type="ECO:0000256" key="1">
    <source>
        <dbReference type="ARBA" id="ARBA00009477"/>
    </source>
</evidence>
<name>W6M4H5_9GAMM</name>
<dbReference type="EMBL" id="CBTJ020000042">
    <property type="protein sequence ID" value="CDI02776.1"/>
    <property type="molecule type" value="Genomic_DNA"/>
</dbReference>
<dbReference type="InterPro" id="IPR058624">
    <property type="entry name" value="MdtA-like_HH"/>
</dbReference>
<dbReference type="Gene3D" id="2.40.30.170">
    <property type="match status" value="1"/>
</dbReference>
<dbReference type="Proteomes" id="UP000035760">
    <property type="component" value="Unassembled WGS sequence"/>
</dbReference>
<accession>W6M4H5</accession>
<reference evidence="6" key="1">
    <citation type="submission" date="2013-07" db="EMBL/GenBank/DDBJ databases">
        <authorList>
            <person name="McIlroy S."/>
        </authorList>
    </citation>
    <scope>NUCLEOTIDE SEQUENCE [LARGE SCALE GENOMIC DNA]</scope>
    <source>
        <strain evidence="6">Run_A_D11</strain>
    </source>
</reference>
<proteinExistence type="inferred from homology"/>
<dbReference type="GO" id="GO:0015562">
    <property type="term" value="F:efflux transmembrane transporter activity"/>
    <property type="evidence" value="ECO:0007669"/>
    <property type="project" value="TreeGrafter"/>
</dbReference>
<gene>
    <name evidence="6" type="ORF">BN873_350032</name>
</gene>
<dbReference type="Pfam" id="PF25975">
    <property type="entry name" value="CzcB_C"/>
    <property type="match status" value="1"/>
</dbReference>
<comment type="similarity">
    <text evidence="1">Belongs to the membrane fusion protein (MFP) (TC 8.A.1) family.</text>
</comment>
<feature type="domain" description="Multidrug resistance protein MdtA-like alpha-helical hairpin" evidence="3">
    <location>
        <begin position="94"/>
        <end position="163"/>
    </location>
</feature>
<dbReference type="Pfam" id="PF25876">
    <property type="entry name" value="HH_MFP_RND"/>
    <property type="match status" value="1"/>
</dbReference>
<dbReference type="GO" id="GO:1990281">
    <property type="term" value="C:efflux pump complex"/>
    <property type="evidence" value="ECO:0007669"/>
    <property type="project" value="TreeGrafter"/>
</dbReference>
<dbReference type="AlphaFoldDB" id="W6M4H5"/>
<dbReference type="Gene3D" id="2.40.420.20">
    <property type="match status" value="1"/>
</dbReference>
<evidence type="ECO:0000259" key="5">
    <source>
        <dbReference type="Pfam" id="PF25975"/>
    </source>
</evidence>
<keyword evidence="2" id="KW-0732">Signal</keyword>
<dbReference type="Gene3D" id="2.40.50.100">
    <property type="match status" value="1"/>
</dbReference>
<dbReference type="PANTHER" id="PTHR30469:SF18">
    <property type="entry name" value="RESISTANCE-NODULATION-CELL DIVISION (RND) EFFLUX MEMBRANE FUSION PROTEIN-RELATED"/>
    <property type="match status" value="1"/>
</dbReference>
<reference evidence="6" key="2">
    <citation type="submission" date="2014-03" db="EMBL/GenBank/DDBJ databases">
        <title>Candidatus Competibacter-lineage genomes retrieved from metagenomes reveal functional metabolic diversity.</title>
        <authorList>
            <person name="McIlroy S.J."/>
            <person name="Albertsen M."/>
            <person name="Andresen E.K."/>
            <person name="Saunders A.M."/>
            <person name="Kristiansen R."/>
            <person name="Stokholm-Bjerregaard M."/>
            <person name="Nielsen K.L."/>
            <person name="Nielsen P.H."/>
        </authorList>
    </citation>
    <scope>NUCLEOTIDE SEQUENCE</scope>
    <source>
        <strain evidence="6">Run_A_D11</strain>
    </source>
</reference>
<dbReference type="STRING" id="1400863.BN873_350032"/>
<organism evidence="6 7">
    <name type="scientific">Candidatus Competibacter denitrificans Run_A_D11</name>
    <dbReference type="NCBI Taxonomy" id="1400863"/>
    <lineage>
        <taxon>Bacteria</taxon>
        <taxon>Pseudomonadati</taxon>
        <taxon>Pseudomonadota</taxon>
        <taxon>Gammaproteobacteria</taxon>
        <taxon>Candidatus Competibacteraceae</taxon>
        <taxon>Candidatus Competibacter</taxon>
    </lineage>
</organism>
<dbReference type="RefSeq" id="WP_048673262.1">
    <property type="nucleotide sequence ID" value="NZ_CBTJ020000042.1"/>
</dbReference>
<feature type="domain" description="CzcB-like C-terminal circularly permuted SH3-like" evidence="5">
    <location>
        <begin position="279"/>
        <end position="332"/>
    </location>
</feature>
<dbReference type="InterPro" id="IPR058649">
    <property type="entry name" value="CzcB_C"/>
</dbReference>
<keyword evidence="7" id="KW-1185">Reference proteome</keyword>
<dbReference type="NCBIfam" id="TIGR01730">
    <property type="entry name" value="RND_mfp"/>
    <property type="match status" value="1"/>
</dbReference>
<dbReference type="PANTHER" id="PTHR30469">
    <property type="entry name" value="MULTIDRUG RESISTANCE PROTEIN MDTA"/>
    <property type="match status" value="1"/>
</dbReference>
<evidence type="ECO:0000313" key="7">
    <source>
        <dbReference type="Proteomes" id="UP000035760"/>
    </source>
</evidence>
<dbReference type="InterPro" id="IPR058792">
    <property type="entry name" value="Beta-barrel_RND_2"/>
</dbReference>
<evidence type="ECO:0000313" key="6">
    <source>
        <dbReference type="EMBL" id="CDI02776.1"/>
    </source>
</evidence>
<sequence>MLMSHRPAFLIWSLLSLVSAGSTGAELPFPVAEAKMQTLPDEQILDGVVEAVNQSTVSAQTAGRVENIMVDVNDYVPQGAPIIRIRNIEQRAGLEQAQANLRETQSRFLEAEADYNRVRSVYEKKVVTKAQMDASTASLAAAKARLEAAQAGVSQAKESLGYTTINAPYSGIVLQRHVQLGETVQPGKPLMTGFSLDELRVVANVPQRLIVPVRKYKQARVLPPNGGKGIAAEKLTFFPYADPQSNVFKVRISLPRKTEGFYPGMFVKAAFQVGEASGLTVPRQALVQRGEVSGVYVVRDGKPRLRQVRPGRMDAETVEILAGLDAGEPVALDPVQAGVYLKEQSAADGGAGK</sequence>
<dbReference type="InterPro" id="IPR006143">
    <property type="entry name" value="RND_pump_MFP"/>
</dbReference>
<feature type="chain" id="PRO_5004878653" evidence="2">
    <location>
        <begin position="26"/>
        <end position="353"/>
    </location>
</feature>
<feature type="domain" description="CusB-like beta-barrel" evidence="4">
    <location>
        <begin position="201"/>
        <end position="272"/>
    </location>
</feature>
<evidence type="ECO:0000256" key="2">
    <source>
        <dbReference type="SAM" id="SignalP"/>
    </source>
</evidence>
<dbReference type="SUPFAM" id="SSF111369">
    <property type="entry name" value="HlyD-like secretion proteins"/>
    <property type="match status" value="1"/>
</dbReference>
<dbReference type="Gene3D" id="1.10.287.470">
    <property type="entry name" value="Helix hairpin bin"/>
    <property type="match status" value="1"/>
</dbReference>